<name>A0A7W8LP31_9DEIO</name>
<dbReference type="Proteomes" id="UP000525389">
    <property type="component" value="Unassembled WGS sequence"/>
</dbReference>
<organism evidence="1 2">
    <name type="scientific">Deinococcus budaensis</name>
    <dbReference type="NCBI Taxonomy" id="1665626"/>
    <lineage>
        <taxon>Bacteria</taxon>
        <taxon>Thermotogati</taxon>
        <taxon>Deinococcota</taxon>
        <taxon>Deinococci</taxon>
        <taxon>Deinococcales</taxon>
        <taxon>Deinococcaceae</taxon>
        <taxon>Deinococcus</taxon>
    </lineage>
</organism>
<protein>
    <submittedName>
        <fullName evidence="1">Erythromycin esterase-like protein</fullName>
    </submittedName>
</protein>
<dbReference type="SUPFAM" id="SSF159501">
    <property type="entry name" value="EreA/ChaN-like"/>
    <property type="match status" value="1"/>
</dbReference>
<gene>
    <name evidence="1" type="ORF">HNQ09_000778</name>
</gene>
<dbReference type="InterPro" id="IPR014622">
    <property type="entry name" value="UCP036794_erythomycin"/>
</dbReference>
<evidence type="ECO:0000313" key="2">
    <source>
        <dbReference type="Proteomes" id="UP000525389"/>
    </source>
</evidence>
<dbReference type="RefSeq" id="WP_184025690.1">
    <property type="nucleotide sequence ID" value="NZ_JACHFN010000002.1"/>
</dbReference>
<dbReference type="Gene3D" id="3.30.1870.10">
    <property type="entry name" value="EreA-like, domain 2"/>
    <property type="match status" value="1"/>
</dbReference>
<keyword evidence="2" id="KW-1185">Reference proteome</keyword>
<evidence type="ECO:0000313" key="1">
    <source>
        <dbReference type="EMBL" id="MBB5233361.1"/>
    </source>
</evidence>
<dbReference type="Gene3D" id="1.20.1440.30">
    <property type="entry name" value="Biosynthetic Protein domain"/>
    <property type="match status" value="1"/>
</dbReference>
<dbReference type="AlphaFoldDB" id="A0A7W8LP31"/>
<dbReference type="Pfam" id="PF05139">
    <property type="entry name" value="Erythro_esteras"/>
    <property type="match status" value="1"/>
</dbReference>
<dbReference type="CDD" id="cd14728">
    <property type="entry name" value="Ere-like"/>
    <property type="match status" value="1"/>
</dbReference>
<sequence>MTDPLQTAARPLTGASRAYDALLERIGDSRFVLIGEASHGTHEFYRARARLTRRLIQERGFTAVAAEADWPDASRVNRWVRGGGEDGSAQEALGDFTRFPRWLWRNEDVRRFVAWLREHTRRHPGQEAGFHGLDLYSLHRSMRAVTEYLEGVDPGAAARARERYACFDGSGGDPQTYGHAAEHGHQEPCEAAAAAQLLELQRRGPDPARGPLGGDDLFSAQQNARLVQNAERYSRAVFRGRGEAWNIRDTHMAGTLAALVAHGEAQGRPQKIVVWAHNSHLGDARASEMGWARGELNLGQLTRERWPDSTFILGQTTHHGSVTASGGWDQPARVQQVRPGLPGSLEERLHAVGGDFWLDLRSPEVAGALGEEVLQRFIGVIYRPGTERQSHYVPTRPADMYGALLHFDGTTALVPLDATAGAEEEGEVPETYPTGL</sequence>
<dbReference type="PIRSF" id="PIRSF036794">
    <property type="entry name" value="UCP_erythr_ester"/>
    <property type="match status" value="1"/>
</dbReference>
<proteinExistence type="predicted"/>
<dbReference type="GO" id="GO:0046677">
    <property type="term" value="P:response to antibiotic"/>
    <property type="evidence" value="ECO:0007669"/>
    <property type="project" value="InterPro"/>
</dbReference>
<dbReference type="PANTHER" id="PTHR31299">
    <property type="entry name" value="ESTERASE, PUTATIVE (AFU_ORTHOLOGUE AFUA_1G05850)-RELATED"/>
    <property type="match status" value="1"/>
</dbReference>
<dbReference type="Gene3D" id="3.40.1660.10">
    <property type="entry name" value="EreA-like (biosynthetic domain)"/>
    <property type="match status" value="1"/>
</dbReference>
<dbReference type="InterPro" id="IPR007815">
    <property type="entry name" value="Emycin_Estase"/>
</dbReference>
<reference evidence="1 2" key="1">
    <citation type="submission" date="2020-08" db="EMBL/GenBank/DDBJ databases">
        <title>Genomic Encyclopedia of Type Strains, Phase IV (KMG-IV): sequencing the most valuable type-strain genomes for metagenomic binning, comparative biology and taxonomic classification.</title>
        <authorList>
            <person name="Goeker M."/>
        </authorList>
    </citation>
    <scope>NUCLEOTIDE SEQUENCE [LARGE SCALE GENOMIC DNA]</scope>
    <source>
        <strain evidence="1 2">DSM 101791</strain>
    </source>
</reference>
<accession>A0A7W8LP31</accession>
<comment type="caution">
    <text evidence="1">The sequence shown here is derived from an EMBL/GenBank/DDBJ whole genome shotgun (WGS) entry which is preliminary data.</text>
</comment>
<dbReference type="InterPro" id="IPR052036">
    <property type="entry name" value="Hydrolase/PRTase-associated"/>
</dbReference>
<dbReference type="PANTHER" id="PTHR31299:SF0">
    <property type="entry name" value="ESTERASE, PUTATIVE (AFU_ORTHOLOGUE AFUA_1G05850)-RELATED"/>
    <property type="match status" value="1"/>
</dbReference>
<dbReference type="EMBL" id="JACHFN010000002">
    <property type="protein sequence ID" value="MBB5233361.1"/>
    <property type="molecule type" value="Genomic_DNA"/>
</dbReference>